<proteinExistence type="predicted"/>
<reference evidence="2 3" key="1">
    <citation type="submission" date="2019-06" db="EMBL/GenBank/DDBJ databases">
        <title>Genome Sequence of the Brown Rot Fungal Pathogen Monilinia laxa.</title>
        <authorList>
            <person name="De Miccolis Angelini R.M."/>
            <person name="Landi L."/>
            <person name="Abate D."/>
            <person name="Pollastro S."/>
            <person name="Romanazzi G."/>
            <person name="Faretra F."/>
        </authorList>
    </citation>
    <scope>NUCLEOTIDE SEQUENCE [LARGE SCALE GENOMIC DNA]</scope>
    <source>
        <strain evidence="2 3">Mlax316</strain>
    </source>
</reference>
<feature type="region of interest" description="Disordered" evidence="1">
    <location>
        <begin position="101"/>
        <end position="122"/>
    </location>
</feature>
<organism evidence="2 3">
    <name type="scientific">Monilinia laxa</name>
    <name type="common">Brown rot fungus</name>
    <name type="synonym">Sclerotinia laxa</name>
    <dbReference type="NCBI Taxonomy" id="61186"/>
    <lineage>
        <taxon>Eukaryota</taxon>
        <taxon>Fungi</taxon>
        <taxon>Dikarya</taxon>
        <taxon>Ascomycota</taxon>
        <taxon>Pezizomycotina</taxon>
        <taxon>Leotiomycetes</taxon>
        <taxon>Helotiales</taxon>
        <taxon>Sclerotiniaceae</taxon>
        <taxon>Monilinia</taxon>
    </lineage>
</organism>
<dbReference type="AlphaFoldDB" id="A0A5N6JTH0"/>
<dbReference type="EMBL" id="VIGI01000014">
    <property type="protein sequence ID" value="KAB8291657.1"/>
    <property type="molecule type" value="Genomic_DNA"/>
</dbReference>
<protein>
    <submittedName>
        <fullName evidence="2">Uncharacterized protein</fullName>
    </submittedName>
</protein>
<comment type="caution">
    <text evidence="2">The sequence shown here is derived from an EMBL/GenBank/DDBJ whole genome shotgun (WGS) entry which is preliminary data.</text>
</comment>
<name>A0A5N6JTH0_MONLA</name>
<keyword evidence="3" id="KW-1185">Reference proteome</keyword>
<sequence>MPKREFLGQHIAESGIDTGIGTNARAGTNRDKRWKDVNQNPVTIDVMFNAWLVDHPELPHGLNHTLPVPRSSGTTGNSTPQLGFQQQIQPRAKLGPVVGSPVPVTGSSQTPRMPSNPSTGPRYFPQPHSSIGTKEAIKFEFVAFRIDPESSEDHAPHHAGKIQLGQSITHFLPSANINPQVVQLSNSLLPF</sequence>
<evidence type="ECO:0000313" key="2">
    <source>
        <dbReference type="EMBL" id="KAB8291657.1"/>
    </source>
</evidence>
<evidence type="ECO:0000313" key="3">
    <source>
        <dbReference type="Proteomes" id="UP000326757"/>
    </source>
</evidence>
<feature type="compositionally biased region" description="Polar residues" evidence="1">
    <location>
        <begin position="109"/>
        <end position="119"/>
    </location>
</feature>
<gene>
    <name evidence="2" type="ORF">EYC80_006457</name>
</gene>
<dbReference type="OrthoDB" id="10657256at2759"/>
<evidence type="ECO:0000256" key="1">
    <source>
        <dbReference type="SAM" id="MobiDB-lite"/>
    </source>
</evidence>
<accession>A0A5N6JTH0</accession>
<dbReference type="Proteomes" id="UP000326757">
    <property type="component" value="Unassembled WGS sequence"/>
</dbReference>